<dbReference type="EMBL" id="JAHLDG010000006">
    <property type="protein sequence ID" value="MBU3219473.1"/>
    <property type="molecule type" value="Genomic_DNA"/>
</dbReference>
<dbReference type="RefSeq" id="WP_185158525.1">
    <property type="nucleotide sequence ID" value="NZ_JACKWW010000008.1"/>
</dbReference>
<evidence type="ECO:0000313" key="2">
    <source>
        <dbReference type="Proteomes" id="UP000740830"/>
    </source>
</evidence>
<evidence type="ECO:0000313" key="1">
    <source>
        <dbReference type="EMBL" id="MBU3219473.1"/>
    </source>
</evidence>
<organism evidence="1 2">
    <name type="scientific">Clostridium algidicarnis</name>
    <dbReference type="NCBI Taxonomy" id="37659"/>
    <lineage>
        <taxon>Bacteria</taxon>
        <taxon>Bacillati</taxon>
        <taxon>Bacillota</taxon>
        <taxon>Clostridia</taxon>
        <taxon>Eubacteriales</taxon>
        <taxon>Clostridiaceae</taxon>
        <taxon>Clostridium</taxon>
    </lineage>
</organism>
<proteinExistence type="predicted"/>
<reference evidence="1 2" key="1">
    <citation type="submission" date="2021-06" db="EMBL/GenBank/DDBJ databases">
        <title>Clostridia strains as spoilage organisms.</title>
        <authorList>
            <person name="Wambui J."/>
            <person name="Stephan R."/>
            <person name="Stevens M.J.A."/>
        </authorList>
    </citation>
    <scope>NUCLEOTIDE SEQUENCE [LARGE SCALE GENOMIC DNA]</scope>
    <source>
        <strain evidence="1 2">CM013</strain>
    </source>
</reference>
<name>A0ABS6C1X3_9CLOT</name>
<dbReference type="Proteomes" id="UP000740830">
    <property type="component" value="Unassembled WGS sequence"/>
</dbReference>
<gene>
    <name evidence="1" type="ORF">KPL27_05055</name>
</gene>
<keyword evidence="2" id="KW-1185">Reference proteome</keyword>
<comment type="caution">
    <text evidence="1">The sequence shown here is derived from an EMBL/GenBank/DDBJ whole genome shotgun (WGS) entry which is preliminary data.</text>
</comment>
<sequence length="58" mass="6645">MKRPTLWAILETFNVGIGVKVISLDGKKYRSLACPLKDSHKKILRCLGIPENIFCWNE</sequence>
<accession>A0ABS6C1X3</accession>
<protein>
    <submittedName>
        <fullName evidence="1">Uncharacterized protein</fullName>
    </submittedName>
</protein>